<evidence type="ECO:0000256" key="5">
    <source>
        <dbReference type="ARBA" id="ARBA00022692"/>
    </source>
</evidence>
<feature type="transmembrane region" description="Helical" evidence="13">
    <location>
        <begin position="49"/>
        <end position="68"/>
    </location>
</feature>
<dbReference type="GO" id="GO:0016020">
    <property type="term" value="C:membrane"/>
    <property type="evidence" value="ECO:0007669"/>
    <property type="project" value="UniProtKB-SubCell"/>
</dbReference>
<accession>A0A8T3VVL5</accession>
<protein>
    <submittedName>
        <fullName evidence="14">DUF1211 domain-containing protein</fullName>
    </submittedName>
</protein>
<evidence type="ECO:0000256" key="12">
    <source>
        <dbReference type="ARBA" id="ARBA00034430"/>
    </source>
</evidence>
<keyword evidence="3" id="KW-0813">Transport</keyword>
<evidence type="ECO:0000256" key="11">
    <source>
        <dbReference type="ARBA" id="ARBA00023303"/>
    </source>
</evidence>
<evidence type="ECO:0000313" key="15">
    <source>
        <dbReference type="Proteomes" id="UP000732619"/>
    </source>
</evidence>
<keyword evidence="7" id="KW-0630">Potassium</keyword>
<comment type="subcellular location">
    <subcellularLocation>
        <location evidence="1">Membrane</location>
        <topology evidence="1">Multi-pass membrane protein</topology>
    </subcellularLocation>
</comment>
<evidence type="ECO:0000256" key="2">
    <source>
        <dbReference type="ARBA" id="ARBA00006920"/>
    </source>
</evidence>
<evidence type="ECO:0000256" key="1">
    <source>
        <dbReference type="ARBA" id="ARBA00004141"/>
    </source>
</evidence>
<evidence type="ECO:0000256" key="13">
    <source>
        <dbReference type="SAM" id="Phobius"/>
    </source>
</evidence>
<feature type="transmembrane region" description="Helical" evidence="13">
    <location>
        <begin position="80"/>
        <end position="102"/>
    </location>
</feature>
<keyword evidence="6" id="KW-0631">Potassium channel</keyword>
<evidence type="ECO:0000256" key="4">
    <source>
        <dbReference type="ARBA" id="ARBA00022538"/>
    </source>
</evidence>
<dbReference type="Pfam" id="PF06736">
    <property type="entry name" value="TMEM175"/>
    <property type="match status" value="1"/>
</dbReference>
<comment type="catalytic activity">
    <reaction evidence="12">
        <text>K(+)(in) = K(+)(out)</text>
        <dbReference type="Rhea" id="RHEA:29463"/>
        <dbReference type="ChEBI" id="CHEBI:29103"/>
    </reaction>
</comment>
<evidence type="ECO:0000256" key="9">
    <source>
        <dbReference type="ARBA" id="ARBA00023065"/>
    </source>
</evidence>
<organism evidence="14 15">
    <name type="scientific">Methanobrevibacter olleyae</name>
    <dbReference type="NCBI Taxonomy" id="294671"/>
    <lineage>
        <taxon>Archaea</taxon>
        <taxon>Methanobacteriati</taxon>
        <taxon>Methanobacteriota</taxon>
        <taxon>Methanomada group</taxon>
        <taxon>Methanobacteria</taxon>
        <taxon>Methanobacteriales</taxon>
        <taxon>Methanobacteriaceae</taxon>
        <taxon>Methanobrevibacter</taxon>
    </lineage>
</organism>
<comment type="similarity">
    <text evidence="2">Belongs to the TMEM175 family.</text>
</comment>
<dbReference type="Proteomes" id="UP000732619">
    <property type="component" value="Unassembled WGS sequence"/>
</dbReference>
<dbReference type="GO" id="GO:0015252">
    <property type="term" value="F:proton channel activity"/>
    <property type="evidence" value="ECO:0007669"/>
    <property type="project" value="InterPro"/>
</dbReference>
<keyword evidence="4" id="KW-0633">Potassium transport</keyword>
<feature type="transmembrane region" description="Helical" evidence="13">
    <location>
        <begin position="108"/>
        <end position="128"/>
    </location>
</feature>
<comment type="caution">
    <text evidence="14">The sequence shown here is derived from an EMBL/GenBank/DDBJ whole genome shotgun (WGS) entry which is preliminary data.</text>
</comment>
<reference evidence="14" key="1">
    <citation type="submission" date="2019-04" db="EMBL/GenBank/DDBJ databases">
        <title>Evolution of Biomass-Degrading Anaerobic Consortia Revealed by Metagenomics.</title>
        <authorList>
            <person name="Peng X."/>
        </authorList>
    </citation>
    <scope>NUCLEOTIDE SEQUENCE</scope>
    <source>
        <strain evidence="14">SIG14</strain>
    </source>
</reference>
<evidence type="ECO:0000256" key="10">
    <source>
        <dbReference type="ARBA" id="ARBA00023136"/>
    </source>
</evidence>
<keyword evidence="5 13" id="KW-0812">Transmembrane</keyword>
<dbReference type="EMBL" id="SUTG01000006">
    <property type="protein sequence ID" value="MBE6511985.1"/>
    <property type="molecule type" value="Genomic_DNA"/>
</dbReference>
<evidence type="ECO:0000313" key="14">
    <source>
        <dbReference type="EMBL" id="MBE6511985.1"/>
    </source>
</evidence>
<name>A0A8T3VVL5_METOL</name>
<dbReference type="InterPro" id="IPR010617">
    <property type="entry name" value="TMEM175-like"/>
</dbReference>
<feature type="transmembrane region" description="Helical" evidence="13">
    <location>
        <begin position="12"/>
        <end position="29"/>
    </location>
</feature>
<dbReference type="GO" id="GO:0005267">
    <property type="term" value="F:potassium channel activity"/>
    <property type="evidence" value="ECO:0007669"/>
    <property type="project" value="UniProtKB-KW"/>
</dbReference>
<dbReference type="PANTHER" id="PTHR31462:SF5">
    <property type="entry name" value="ENDOSOMAL_LYSOSOMAL PROTON CHANNEL TMEM175"/>
    <property type="match status" value="1"/>
</dbReference>
<feature type="transmembrane region" description="Helical" evidence="13">
    <location>
        <begin position="157"/>
        <end position="188"/>
    </location>
</feature>
<sequence length="193" mass="21874">MAIENFMETGRLEAFYDAIIAIIVTVLVLELPQPAAPTLASLWALKTSYFAYLLSFLVCANLWQYHHLIYNHVEKINSKIIWLNILLMLVFSLVPYLTIFVANNQNSFIPQALYGLDFIIVDIILFIMSKSLLKINDENKDNIKEAFSIQEALHTPLVIFAFGFTLALLGYPIAISICCLITVVRSIITSLRD</sequence>
<keyword evidence="9" id="KW-0406">Ion transport</keyword>
<gene>
    <name evidence="14" type="ORF">E7Z75_02375</name>
</gene>
<dbReference type="AlphaFoldDB" id="A0A8T3VVL5"/>
<evidence type="ECO:0000256" key="7">
    <source>
        <dbReference type="ARBA" id="ARBA00022958"/>
    </source>
</evidence>
<evidence type="ECO:0000256" key="6">
    <source>
        <dbReference type="ARBA" id="ARBA00022826"/>
    </source>
</evidence>
<proteinExistence type="inferred from homology"/>
<keyword evidence="8 13" id="KW-1133">Transmembrane helix</keyword>
<dbReference type="PANTHER" id="PTHR31462">
    <property type="entry name" value="ENDOSOMAL/LYSOSOMAL POTASSIUM CHANNEL TMEM175"/>
    <property type="match status" value="1"/>
</dbReference>
<evidence type="ECO:0000256" key="3">
    <source>
        <dbReference type="ARBA" id="ARBA00022448"/>
    </source>
</evidence>
<evidence type="ECO:0000256" key="8">
    <source>
        <dbReference type="ARBA" id="ARBA00022989"/>
    </source>
</evidence>
<keyword evidence="11" id="KW-0407">Ion channel</keyword>
<keyword evidence="10 13" id="KW-0472">Membrane</keyword>